<comment type="caution">
    <text evidence="1">The sequence shown here is derived from an EMBL/GenBank/DDBJ whole genome shotgun (WGS) entry which is preliminary data.</text>
</comment>
<proteinExistence type="predicted"/>
<dbReference type="RefSeq" id="WP_035628431.1">
    <property type="nucleotide sequence ID" value="NZ_JBEWQG010000014.1"/>
</dbReference>
<organism evidence="1 3">
    <name type="scientific">Flavobacterium hydatis</name>
    <name type="common">Cytophaga aquatilis</name>
    <dbReference type="NCBI Taxonomy" id="991"/>
    <lineage>
        <taxon>Bacteria</taxon>
        <taxon>Pseudomonadati</taxon>
        <taxon>Bacteroidota</taxon>
        <taxon>Flavobacteriia</taxon>
        <taxon>Flavobacteriales</taxon>
        <taxon>Flavobacteriaceae</taxon>
        <taxon>Flavobacterium</taxon>
    </lineage>
</organism>
<evidence type="ECO:0000313" key="3">
    <source>
        <dbReference type="Proteomes" id="UP000028712"/>
    </source>
</evidence>
<dbReference type="OrthoDB" id="1353184at2"/>
<sequence>MSTIENETLLRRELSVIDKKLNKLNDEKIKLFFNAIGLNARQDIPKDYLQWETILIVVPNRQVSHELKPYKYSISRITFVTNVYAKEIHIYDFNDWKKAFGNKTHLQIKNALKDSFGGVQKVQEEYIKTIPKNN</sequence>
<evidence type="ECO:0000313" key="1">
    <source>
        <dbReference type="EMBL" id="KFF07732.1"/>
    </source>
</evidence>
<dbReference type="EMBL" id="MUGY01000023">
    <property type="protein sequence ID" value="OXA92365.1"/>
    <property type="molecule type" value="Genomic_DNA"/>
</dbReference>
<dbReference type="EMBL" id="JPRM01000055">
    <property type="protein sequence ID" value="KFF07732.1"/>
    <property type="molecule type" value="Genomic_DNA"/>
</dbReference>
<dbReference type="AlphaFoldDB" id="A0A085ZTG8"/>
<gene>
    <name evidence="2" type="ORF">B0A62_15940</name>
    <name evidence="1" type="ORF">IW20_24250</name>
</gene>
<evidence type="ECO:0000313" key="2">
    <source>
        <dbReference type="EMBL" id="OXA92365.1"/>
    </source>
</evidence>
<protein>
    <submittedName>
        <fullName evidence="1">Uncharacterized protein</fullName>
    </submittedName>
</protein>
<reference evidence="1 3" key="1">
    <citation type="submission" date="2014-07" db="EMBL/GenBank/DDBJ databases">
        <title>Genome of Flavobacterium hydatis DSM 2063.</title>
        <authorList>
            <person name="Pipes S.E."/>
            <person name="Stropko S.J."/>
            <person name="Newman J.D."/>
        </authorList>
    </citation>
    <scope>NUCLEOTIDE SEQUENCE [LARGE SCALE GENOMIC DNA]</scope>
    <source>
        <strain evidence="1 3">DSM 2063</strain>
    </source>
</reference>
<dbReference type="Proteomes" id="UP000198424">
    <property type="component" value="Unassembled WGS sequence"/>
</dbReference>
<dbReference type="Proteomes" id="UP000028712">
    <property type="component" value="Unassembled WGS sequence"/>
</dbReference>
<accession>A0A085ZTG8</accession>
<name>A0A085ZTG8_FLAHY</name>
<keyword evidence="4" id="KW-1185">Reference proteome</keyword>
<reference evidence="2 4" key="2">
    <citation type="submission" date="2016-11" db="EMBL/GenBank/DDBJ databases">
        <title>Whole genomes of Flavobacteriaceae.</title>
        <authorList>
            <person name="Stine C."/>
            <person name="Li C."/>
            <person name="Tadesse D."/>
        </authorList>
    </citation>
    <scope>NUCLEOTIDE SEQUENCE [LARGE SCALE GENOMIC DNA]</scope>
    <source>
        <strain evidence="2 4">ATCC 29551</strain>
    </source>
</reference>
<dbReference type="eggNOG" id="ENOG5030YKE">
    <property type="taxonomic scope" value="Bacteria"/>
</dbReference>
<evidence type="ECO:0000313" key="4">
    <source>
        <dbReference type="Proteomes" id="UP000198424"/>
    </source>
</evidence>